<feature type="domain" description="Rhodanese" evidence="1">
    <location>
        <begin position="15"/>
        <end position="103"/>
    </location>
</feature>
<name>A0A090Q7Q8_9FLAO</name>
<dbReference type="CDD" id="cd00158">
    <property type="entry name" value="RHOD"/>
    <property type="match status" value="1"/>
</dbReference>
<comment type="caution">
    <text evidence="2">The sequence shown here is derived from an EMBL/GenBank/DDBJ whole genome shotgun (WGS) entry which is preliminary data.</text>
</comment>
<organism evidence="2 3">
    <name type="scientific">Nonlabens tegetincola</name>
    <dbReference type="NCBI Taxonomy" id="323273"/>
    <lineage>
        <taxon>Bacteria</taxon>
        <taxon>Pseudomonadati</taxon>
        <taxon>Bacteroidota</taxon>
        <taxon>Flavobacteriia</taxon>
        <taxon>Flavobacteriales</taxon>
        <taxon>Flavobacteriaceae</taxon>
        <taxon>Nonlabens</taxon>
    </lineage>
</organism>
<dbReference type="eggNOG" id="COG0607">
    <property type="taxonomic scope" value="Bacteria"/>
</dbReference>
<proteinExistence type="predicted"/>
<dbReference type="EMBL" id="BBML01000010">
    <property type="protein sequence ID" value="GAK98247.1"/>
    <property type="molecule type" value="Genomic_DNA"/>
</dbReference>
<dbReference type="PANTHER" id="PTHR43031">
    <property type="entry name" value="FAD-DEPENDENT OXIDOREDUCTASE"/>
    <property type="match status" value="1"/>
</dbReference>
<evidence type="ECO:0000313" key="3">
    <source>
        <dbReference type="Proteomes" id="UP000029221"/>
    </source>
</evidence>
<dbReference type="SUPFAM" id="SSF52821">
    <property type="entry name" value="Rhodanese/Cell cycle control phosphatase"/>
    <property type="match status" value="1"/>
</dbReference>
<dbReference type="PANTHER" id="PTHR43031:SF1">
    <property type="entry name" value="PYRIDINE NUCLEOTIDE-DISULPHIDE OXIDOREDUCTASE"/>
    <property type="match status" value="1"/>
</dbReference>
<protein>
    <submittedName>
        <fullName evidence="2">Protein containing rhodanese-like domain</fullName>
    </submittedName>
</protein>
<dbReference type="STRING" id="319236.BST91_06805"/>
<dbReference type="Proteomes" id="UP000029221">
    <property type="component" value="Unassembled WGS sequence"/>
</dbReference>
<dbReference type="RefSeq" id="WP_042280331.1">
    <property type="nucleotide sequence ID" value="NZ_BBML01000010.1"/>
</dbReference>
<dbReference type="InterPro" id="IPR036873">
    <property type="entry name" value="Rhodanese-like_dom_sf"/>
</dbReference>
<dbReference type="InterPro" id="IPR050229">
    <property type="entry name" value="GlpE_sulfurtransferase"/>
</dbReference>
<dbReference type="AlphaFoldDB" id="A0A090Q7Q8"/>
<dbReference type="Pfam" id="PF00581">
    <property type="entry name" value="Rhodanese"/>
    <property type="match status" value="1"/>
</dbReference>
<gene>
    <name evidence="2" type="ORF">JCM19294_881</name>
</gene>
<dbReference type="InterPro" id="IPR001763">
    <property type="entry name" value="Rhodanese-like_dom"/>
</dbReference>
<sequence>MKDINQEEWRKLIANDEDAIILDVRTKEEVTEEGIIPGALHYDIYEPETFMNAVNGMDASKNYYVYCRAGGRSAQACQIMNQLGLPNTYNLLGGFMEWEGETTHI</sequence>
<accession>A0A090Q7Q8</accession>
<dbReference type="SMART" id="SM00450">
    <property type="entry name" value="RHOD"/>
    <property type="match status" value="1"/>
</dbReference>
<evidence type="ECO:0000313" key="2">
    <source>
        <dbReference type="EMBL" id="GAK98247.1"/>
    </source>
</evidence>
<dbReference type="Gene3D" id="3.40.250.10">
    <property type="entry name" value="Rhodanese-like domain"/>
    <property type="match status" value="1"/>
</dbReference>
<keyword evidence="3" id="KW-1185">Reference proteome</keyword>
<reference evidence="2" key="1">
    <citation type="journal article" date="2014" name="Genome Announc.">
        <title>Draft Genome Sequences of Marine Flavobacterium Nonlabens Strains NR17, NR24, NR27, NR32, NR33, and Ara13.</title>
        <authorList>
            <person name="Nakanishi M."/>
            <person name="Meirelles P."/>
            <person name="Suzuki R."/>
            <person name="Takatani N."/>
            <person name="Mino S."/>
            <person name="Suda W."/>
            <person name="Oshima K."/>
            <person name="Hattori M."/>
            <person name="Ohkuma M."/>
            <person name="Hosokawa M."/>
            <person name="Miyashita K."/>
            <person name="Thompson F.L."/>
            <person name="Niwa A."/>
            <person name="Sawabe T."/>
            <person name="Sawabe T."/>
        </authorList>
    </citation>
    <scope>NUCLEOTIDE SEQUENCE [LARGE SCALE GENOMIC DNA]</scope>
    <source>
        <strain evidence="2">JCM 19294</strain>
    </source>
</reference>
<evidence type="ECO:0000259" key="1">
    <source>
        <dbReference type="PROSITE" id="PS50206"/>
    </source>
</evidence>
<dbReference type="PROSITE" id="PS50206">
    <property type="entry name" value="RHODANESE_3"/>
    <property type="match status" value="1"/>
</dbReference>